<accession>A0A9P0F3P0</accession>
<reference evidence="2" key="1">
    <citation type="submission" date="2021-12" db="EMBL/GenBank/DDBJ databases">
        <authorList>
            <person name="King R."/>
        </authorList>
    </citation>
    <scope>NUCLEOTIDE SEQUENCE</scope>
</reference>
<dbReference type="Proteomes" id="UP001152759">
    <property type="component" value="Chromosome 5"/>
</dbReference>
<feature type="chain" id="PRO_5040199113" description="Secreted protein" evidence="1">
    <location>
        <begin position="25"/>
        <end position="127"/>
    </location>
</feature>
<dbReference type="EMBL" id="OU963866">
    <property type="protein sequence ID" value="CAH0390641.1"/>
    <property type="molecule type" value="Genomic_DNA"/>
</dbReference>
<evidence type="ECO:0008006" key="4">
    <source>
        <dbReference type="Google" id="ProtNLM"/>
    </source>
</evidence>
<evidence type="ECO:0000313" key="2">
    <source>
        <dbReference type="EMBL" id="CAH0390641.1"/>
    </source>
</evidence>
<proteinExistence type="predicted"/>
<evidence type="ECO:0000256" key="1">
    <source>
        <dbReference type="SAM" id="SignalP"/>
    </source>
</evidence>
<gene>
    <name evidence="2" type="ORF">BEMITA_LOCUS9344</name>
</gene>
<evidence type="ECO:0000313" key="3">
    <source>
        <dbReference type="Proteomes" id="UP001152759"/>
    </source>
</evidence>
<dbReference type="AlphaFoldDB" id="A0A9P0F3P0"/>
<dbReference type="KEGG" id="btab:109040714"/>
<keyword evidence="3" id="KW-1185">Reference proteome</keyword>
<name>A0A9P0F3P0_BEMTA</name>
<organism evidence="2 3">
    <name type="scientific">Bemisia tabaci</name>
    <name type="common">Sweetpotato whitefly</name>
    <name type="synonym">Aleurodes tabaci</name>
    <dbReference type="NCBI Taxonomy" id="7038"/>
    <lineage>
        <taxon>Eukaryota</taxon>
        <taxon>Metazoa</taxon>
        <taxon>Ecdysozoa</taxon>
        <taxon>Arthropoda</taxon>
        <taxon>Hexapoda</taxon>
        <taxon>Insecta</taxon>
        <taxon>Pterygota</taxon>
        <taxon>Neoptera</taxon>
        <taxon>Paraneoptera</taxon>
        <taxon>Hemiptera</taxon>
        <taxon>Sternorrhyncha</taxon>
        <taxon>Aleyrodoidea</taxon>
        <taxon>Aleyrodidae</taxon>
        <taxon>Aleyrodinae</taxon>
        <taxon>Bemisia</taxon>
    </lineage>
</organism>
<protein>
    <recommendedName>
        <fullName evidence="4">Secreted protein</fullName>
    </recommendedName>
</protein>
<feature type="signal peptide" evidence="1">
    <location>
        <begin position="1"/>
        <end position="24"/>
    </location>
</feature>
<sequence>MPSWTRTLCLTVSLLCCILQLAELKAQHRRYKLRRILPPVAGHVPVYIQHGSSPPDLKAIYRMASSLRHKSEKSASIDRFYKAADGPSKTKIKAHHPHSWSPYRAARPKIVRTYKMTPKPKLHHSKS</sequence>
<keyword evidence="1" id="KW-0732">Signal</keyword>